<name>A0A846TMW3_9MICC</name>
<reference evidence="1 2" key="1">
    <citation type="submission" date="2020-02" db="EMBL/GenBank/DDBJ databases">
        <authorList>
            <person name="Sun Q."/>
        </authorList>
    </citation>
    <scope>NUCLEOTIDE SEQUENCE [LARGE SCALE GENOMIC DNA]</scope>
    <source>
        <strain evidence="1 2">YIM 13062</strain>
    </source>
</reference>
<organism evidence="1 2">
    <name type="scientific">Kocuria subflava</name>
    <dbReference type="NCBI Taxonomy" id="1736139"/>
    <lineage>
        <taxon>Bacteria</taxon>
        <taxon>Bacillati</taxon>
        <taxon>Actinomycetota</taxon>
        <taxon>Actinomycetes</taxon>
        <taxon>Micrococcales</taxon>
        <taxon>Micrococcaceae</taxon>
        <taxon>Kocuria</taxon>
    </lineage>
</organism>
<evidence type="ECO:0000313" key="2">
    <source>
        <dbReference type="Proteomes" id="UP000521379"/>
    </source>
</evidence>
<keyword evidence="2" id="KW-1185">Reference proteome</keyword>
<dbReference type="AlphaFoldDB" id="A0A846TMW3"/>
<dbReference type="Proteomes" id="UP000521379">
    <property type="component" value="Unassembled WGS sequence"/>
</dbReference>
<dbReference type="EMBL" id="JAAVUN010000012">
    <property type="protein sequence ID" value="NKE09783.1"/>
    <property type="molecule type" value="Genomic_DNA"/>
</dbReference>
<sequence>MKRDPAAGHAALQFKVQDSRGQNLLLNRDILRRTYGAIKAIGQYFYRHANGSPDTTPDAEGLLSISFTESQDGLVTFIADQRPAPPVVRRRRLSDLWRHVPTNGEANRAQTALQNTMLLIKAAAFSLEVGGTTTHAAGHGNLVDLVSTTDSQRLRLPVQVVHGLMDAAVQAHLRELWSAVSEEGVGSIVVGSDPHTPESRNECVIPATDVFVEFQAGGDLLR</sequence>
<proteinExistence type="predicted"/>
<accession>A0A846TMW3</accession>
<dbReference type="RefSeq" id="WP_119932793.1">
    <property type="nucleotide sequence ID" value="NZ_JAAVUN010000012.1"/>
</dbReference>
<protein>
    <submittedName>
        <fullName evidence="1">Uncharacterized protein</fullName>
    </submittedName>
</protein>
<gene>
    <name evidence="1" type="ORF">GTW58_07500</name>
</gene>
<comment type="caution">
    <text evidence="1">The sequence shown here is derived from an EMBL/GenBank/DDBJ whole genome shotgun (WGS) entry which is preliminary data.</text>
</comment>
<evidence type="ECO:0000313" key="1">
    <source>
        <dbReference type="EMBL" id="NKE09783.1"/>
    </source>
</evidence>